<dbReference type="InterPro" id="IPR000504">
    <property type="entry name" value="RRM_dom"/>
</dbReference>
<name>A0A1F5IR28_9BACT</name>
<dbReference type="EMBL" id="MFCR01000008">
    <property type="protein sequence ID" value="OGE18835.1"/>
    <property type="molecule type" value="Genomic_DNA"/>
</dbReference>
<dbReference type="PANTHER" id="PTHR48025">
    <property type="entry name" value="OS02G0815200 PROTEIN"/>
    <property type="match status" value="1"/>
</dbReference>
<dbReference type="SMART" id="SM00360">
    <property type="entry name" value="RRM"/>
    <property type="match status" value="1"/>
</dbReference>
<feature type="domain" description="RRM" evidence="3">
    <location>
        <begin position="4"/>
        <end position="82"/>
    </location>
</feature>
<dbReference type="GO" id="GO:0003729">
    <property type="term" value="F:mRNA binding"/>
    <property type="evidence" value="ECO:0007669"/>
    <property type="project" value="TreeGrafter"/>
</dbReference>
<dbReference type="PANTHER" id="PTHR48025:SF1">
    <property type="entry name" value="RRM DOMAIN-CONTAINING PROTEIN"/>
    <property type="match status" value="1"/>
</dbReference>
<evidence type="ECO:0000256" key="2">
    <source>
        <dbReference type="ARBA" id="ARBA00022884"/>
    </source>
</evidence>
<dbReference type="InterPro" id="IPR050502">
    <property type="entry name" value="Euk_RNA-bind_prot"/>
</dbReference>
<dbReference type="FunFam" id="3.30.70.330:FF:000383">
    <property type="entry name" value="Sex lethal, isoform D"/>
    <property type="match status" value="1"/>
</dbReference>
<dbReference type="GO" id="GO:0005737">
    <property type="term" value="C:cytoplasm"/>
    <property type="evidence" value="ECO:0007669"/>
    <property type="project" value="UniProtKB-ARBA"/>
</dbReference>
<dbReference type="Pfam" id="PF00076">
    <property type="entry name" value="RRM_1"/>
    <property type="match status" value="1"/>
</dbReference>
<evidence type="ECO:0000259" key="3">
    <source>
        <dbReference type="PROSITE" id="PS50102"/>
    </source>
</evidence>
<evidence type="ECO:0000313" key="5">
    <source>
        <dbReference type="Proteomes" id="UP000176336"/>
    </source>
</evidence>
<organism evidence="4 5">
    <name type="scientific">Candidatus Daviesbacteria bacterium RIFCSPHIGHO2_01_FULL_41_23</name>
    <dbReference type="NCBI Taxonomy" id="1797764"/>
    <lineage>
        <taxon>Bacteria</taxon>
        <taxon>Candidatus Daviesiibacteriota</taxon>
    </lineage>
</organism>
<dbReference type="AlphaFoldDB" id="A0A1F5IR28"/>
<dbReference type="CDD" id="cd21608">
    <property type="entry name" value="RRM2_NsCP33_like"/>
    <property type="match status" value="1"/>
</dbReference>
<keyword evidence="2" id="KW-0694">RNA-binding</keyword>
<sequence>MNNRKLFVGSLPWAIDDAGLAQLFAQAGTVVSAQVVKDRETGRSRGFGFVEMSSDEEAQNAVKNLNGTDVEGRKIVVNIARPREDR</sequence>
<dbReference type="GO" id="GO:0010629">
    <property type="term" value="P:negative regulation of gene expression"/>
    <property type="evidence" value="ECO:0007669"/>
    <property type="project" value="UniProtKB-ARBA"/>
</dbReference>
<dbReference type="InterPro" id="IPR012677">
    <property type="entry name" value="Nucleotide-bd_a/b_plait_sf"/>
</dbReference>
<dbReference type="InterPro" id="IPR048289">
    <property type="entry name" value="RRM2_NsCP33-like"/>
</dbReference>
<gene>
    <name evidence="4" type="ORF">A2871_02470</name>
</gene>
<dbReference type="Gene3D" id="3.30.70.330">
    <property type="match status" value="1"/>
</dbReference>
<keyword evidence="1" id="KW-0677">Repeat</keyword>
<dbReference type="InterPro" id="IPR035979">
    <property type="entry name" value="RBD_domain_sf"/>
</dbReference>
<dbReference type="Proteomes" id="UP000176336">
    <property type="component" value="Unassembled WGS sequence"/>
</dbReference>
<comment type="caution">
    <text evidence="4">The sequence shown here is derived from an EMBL/GenBank/DDBJ whole genome shotgun (WGS) entry which is preliminary data.</text>
</comment>
<evidence type="ECO:0000256" key="1">
    <source>
        <dbReference type="ARBA" id="ARBA00022737"/>
    </source>
</evidence>
<protein>
    <submittedName>
        <fullName evidence="4">RNA-binding protein</fullName>
    </submittedName>
</protein>
<proteinExistence type="predicted"/>
<reference evidence="4 5" key="1">
    <citation type="journal article" date="2016" name="Nat. Commun.">
        <title>Thousands of microbial genomes shed light on interconnected biogeochemical processes in an aquifer system.</title>
        <authorList>
            <person name="Anantharaman K."/>
            <person name="Brown C.T."/>
            <person name="Hug L.A."/>
            <person name="Sharon I."/>
            <person name="Castelle C.J."/>
            <person name="Probst A.J."/>
            <person name="Thomas B.C."/>
            <person name="Singh A."/>
            <person name="Wilkins M.J."/>
            <person name="Karaoz U."/>
            <person name="Brodie E.L."/>
            <person name="Williams K.H."/>
            <person name="Hubbard S.S."/>
            <person name="Banfield J.F."/>
        </authorList>
    </citation>
    <scope>NUCLEOTIDE SEQUENCE [LARGE SCALE GENOMIC DNA]</scope>
</reference>
<dbReference type="SUPFAM" id="SSF54928">
    <property type="entry name" value="RNA-binding domain, RBD"/>
    <property type="match status" value="1"/>
</dbReference>
<dbReference type="PROSITE" id="PS50102">
    <property type="entry name" value="RRM"/>
    <property type="match status" value="1"/>
</dbReference>
<accession>A0A1F5IR28</accession>
<evidence type="ECO:0000313" key="4">
    <source>
        <dbReference type="EMBL" id="OGE18835.1"/>
    </source>
</evidence>
<dbReference type="GO" id="GO:0009967">
    <property type="term" value="P:positive regulation of signal transduction"/>
    <property type="evidence" value="ECO:0007669"/>
    <property type="project" value="UniProtKB-ARBA"/>
</dbReference>